<dbReference type="InterPro" id="IPR011009">
    <property type="entry name" value="Kinase-like_dom_sf"/>
</dbReference>
<accession>A0AAV8UR28</accession>
<evidence type="ECO:0000256" key="6">
    <source>
        <dbReference type="ARBA" id="ARBA00038999"/>
    </source>
</evidence>
<dbReference type="GO" id="GO:0005524">
    <property type="term" value="F:ATP binding"/>
    <property type="evidence" value="ECO:0007669"/>
    <property type="project" value="UniProtKB-KW"/>
</dbReference>
<comment type="similarity">
    <text evidence="5">Belongs to the protein kinase superfamily. STE Ser/Thr protein kinase family. MAP kinase kinase subfamily.</text>
</comment>
<protein>
    <recommendedName>
        <fullName evidence="6">mitogen-activated protein kinase kinase</fullName>
        <ecNumber evidence="6">2.7.12.2</ecNumber>
    </recommendedName>
</protein>
<sequence>MFLALFRRLLGVGSVSSSRADKPVGDDISIVRPPLLSLREPDEPIREFMKILEPNGFLLTESGKISSADVPPRSPRHPEFTILSLEDVEILRTIGKGSSSRVSLVLHKPSGKPLCLKIVPVGDPDLQNQLLRELSVHASMHCPFWVSFQGAFYDGQGAAYLALDYMDSGSLKDAMGHCKPLPECAVKVITLHCLKGLKALHEAGWIHRDIKPSNILLSRERARAMLTDFGLAQRTGGGSKMLGDQAGTLWYLSPEALHGRAYGFETDVWSLGITVLESVLGRNPMSDCETHFEVLDRTSTVCSDLHQINNSDELVDFLGGCLEPDPERRVNLAQLLEHRWVSLSASDQATFEIWLSNRSNG</sequence>
<dbReference type="Gene3D" id="3.30.200.20">
    <property type="entry name" value="Phosphorylase Kinase, domain 1"/>
    <property type="match status" value="1"/>
</dbReference>
<keyword evidence="10" id="KW-0732">Signal</keyword>
<reference evidence="12 13" key="1">
    <citation type="journal article" date="2023" name="Nat. Commun.">
        <title>Origin of minicircular mitochondrial genomes in red algae.</title>
        <authorList>
            <person name="Lee Y."/>
            <person name="Cho C.H."/>
            <person name="Lee Y.M."/>
            <person name="Park S.I."/>
            <person name="Yang J.H."/>
            <person name="West J.A."/>
            <person name="Bhattacharya D."/>
            <person name="Yoon H.S."/>
        </authorList>
    </citation>
    <scope>NUCLEOTIDE SEQUENCE [LARGE SCALE GENOMIC DNA]</scope>
    <source>
        <strain evidence="12 13">CCMP1338</strain>
        <tissue evidence="12">Whole cell</tissue>
    </source>
</reference>
<evidence type="ECO:0000256" key="2">
    <source>
        <dbReference type="ARBA" id="ARBA00022741"/>
    </source>
</evidence>
<evidence type="ECO:0000256" key="3">
    <source>
        <dbReference type="ARBA" id="ARBA00022777"/>
    </source>
</evidence>
<feature type="signal peptide" evidence="10">
    <location>
        <begin position="1"/>
        <end position="20"/>
    </location>
</feature>
<feature type="domain" description="Protein kinase" evidence="11">
    <location>
        <begin position="88"/>
        <end position="341"/>
    </location>
</feature>
<keyword evidence="1" id="KW-0808">Transferase</keyword>
<dbReference type="PANTHER" id="PTHR48013:SF9">
    <property type="entry name" value="DUAL SPECIFICITY MITOGEN-ACTIVATED PROTEIN KINASE KINASE 5"/>
    <property type="match status" value="1"/>
</dbReference>
<dbReference type="SUPFAM" id="SSF56112">
    <property type="entry name" value="Protein kinase-like (PK-like)"/>
    <property type="match status" value="1"/>
</dbReference>
<dbReference type="GO" id="GO:0004708">
    <property type="term" value="F:MAP kinase kinase activity"/>
    <property type="evidence" value="ECO:0007669"/>
    <property type="project" value="UniProtKB-EC"/>
</dbReference>
<dbReference type="AlphaFoldDB" id="A0AAV8UR28"/>
<keyword evidence="2" id="KW-0547">Nucleotide-binding</keyword>
<gene>
    <name evidence="12" type="ORF">NDN08_004653</name>
</gene>
<proteinExistence type="inferred from homology"/>
<evidence type="ECO:0000259" key="11">
    <source>
        <dbReference type="PROSITE" id="PS50011"/>
    </source>
</evidence>
<comment type="caution">
    <text evidence="12">The sequence shown here is derived from an EMBL/GenBank/DDBJ whole genome shotgun (WGS) entry which is preliminary data.</text>
</comment>
<keyword evidence="4" id="KW-0067">ATP-binding</keyword>
<dbReference type="EMBL" id="JAMWBK010000007">
    <property type="protein sequence ID" value="KAJ8903548.1"/>
    <property type="molecule type" value="Genomic_DNA"/>
</dbReference>
<evidence type="ECO:0000256" key="1">
    <source>
        <dbReference type="ARBA" id="ARBA00022679"/>
    </source>
</evidence>
<dbReference type="Gene3D" id="1.10.510.10">
    <property type="entry name" value="Transferase(Phosphotransferase) domain 1"/>
    <property type="match status" value="1"/>
</dbReference>
<dbReference type="SMART" id="SM00220">
    <property type="entry name" value="S_TKc"/>
    <property type="match status" value="1"/>
</dbReference>
<evidence type="ECO:0000256" key="10">
    <source>
        <dbReference type="SAM" id="SignalP"/>
    </source>
</evidence>
<keyword evidence="13" id="KW-1185">Reference proteome</keyword>
<dbReference type="PROSITE" id="PS50011">
    <property type="entry name" value="PROTEIN_KINASE_DOM"/>
    <property type="match status" value="1"/>
</dbReference>
<name>A0AAV8UR28_9RHOD</name>
<keyword evidence="3" id="KW-0418">Kinase</keyword>
<evidence type="ECO:0000256" key="4">
    <source>
        <dbReference type="ARBA" id="ARBA00022840"/>
    </source>
</evidence>
<evidence type="ECO:0000256" key="9">
    <source>
        <dbReference type="ARBA" id="ARBA00051693"/>
    </source>
</evidence>
<dbReference type="PANTHER" id="PTHR48013">
    <property type="entry name" value="DUAL SPECIFICITY MITOGEN-ACTIVATED PROTEIN KINASE KINASE 5-RELATED"/>
    <property type="match status" value="1"/>
</dbReference>
<comment type="catalytic activity">
    <reaction evidence="8">
        <text>L-threonyl-[protein] + ATP = O-phospho-L-threonyl-[protein] + ADP + H(+)</text>
        <dbReference type="Rhea" id="RHEA:46608"/>
        <dbReference type="Rhea" id="RHEA-COMP:11060"/>
        <dbReference type="Rhea" id="RHEA-COMP:11605"/>
        <dbReference type="ChEBI" id="CHEBI:15378"/>
        <dbReference type="ChEBI" id="CHEBI:30013"/>
        <dbReference type="ChEBI" id="CHEBI:30616"/>
        <dbReference type="ChEBI" id="CHEBI:61977"/>
        <dbReference type="ChEBI" id="CHEBI:456216"/>
        <dbReference type="EC" id="2.7.12.2"/>
    </reaction>
</comment>
<evidence type="ECO:0000313" key="13">
    <source>
        <dbReference type="Proteomes" id="UP001157974"/>
    </source>
</evidence>
<dbReference type="Pfam" id="PF00069">
    <property type="entry name" value="Pkinase"/>
    <property type="match status" value="1"/>
</dbReference>
<feature type="chain" id="PRO_5043574967" description="mitogen-activated protein kinase kinase" evidence="10">
    <location>
        <begin position="21"/>
        <end position="361"/>
    </location>
</feature>
<evidence type="ECO:0000313" key="12">
    <source>
        <dbReference type="EMBL" id="KAJ8903548.1"/>
    </source>
</evidence>
<comment type="catalytic activity">
    <reaction evidence="7">
        <text>L-seryl-[protein] + ATP = O-phospho-L-seryl-[protein] + ADP + H(+)</text>
        <dbReference type="Rhea" id="RHEA:17989"/>
        <dbReference type="Rhea" id="RHEA-COMP:9863"/>
        <dbReference type="Rhea" id="RHEA-COMP:11604"/>
        <dbReference type="ChEBI" id="CHEBI:15378"/>
        <dbReference type="ChEBI" id="CHEBI:29999"/>
        <dbReference type="ChEBI" id="CHEBI:30616"/>
        <dbReference type="ChEBI" id="CHEBI:83421"/>
        <dbReference type="ChEBI" id="CHEBI:456216"/>
        <dbReference type="EC" id="2.7.12.2"/>
    </reaction>
</comment>
<dbReference type="Proteomes" id="UP001157974">
    <property type="component" value="Unassembled WGS sequence"/>
</dbReference>
<evidence type="ECO:0000256" key="5">
    <source>
        <dbReference type="ARBA" id="ARBA00038035"/>
    </source>
</evidence>
<comment type="catalytic activity">
    <reaction evidence="9">
        <text>L-tyrosyl-[protein] + ATP = O-phospho-L-tyrosyl-[protein] + ADP + H(+)</text>
        <dbReference type="Rhea" id="RHEA:10596"/>
        <dbReference type="Rhea" id="RHEA-COMP:10136"/>
        <dbReference type="Rhea" id="RHEA-COMP:20101"/>
        <dbReference type="ChEBI" id="CHEBI:15378"/>
        <dbReference type="ChEBI" id="CHEBI:30616"/>
        <dbReference type="ChEBI" id="CHEBI:46858"/>
        <dbReference type="ChEBI" id="CHEBI:61978"/>
        <dbReference type="ChEBI" id="CHEBI:456216"/>
        <dbReference type="EC" id="2.7.12.2"/>
    </reaction>
</comment>
<evidence type="ECO:0000256" key="7">
    <source>
        <dbReference type="ARBA" id="ARBA00049014"/>
    </source>
</evidence>
<evidence type="ECO:0000256" key="8">
    <source>
        <dbReference type="ARBA" id="ARBA00049299"/>
    </source>
</evidence>
<dbReference type="EC" id="2.7.12.2" evidence="6"/>
<organism evidence="12 13">
    <name type="scientific">Rhodosorus marinus</name>
    <dbReference type="NCBI Taxonomy" id="101924"/>
    <lineage>
        <taxon>Eukaryota</taxon>
        <taxon>Rhodophyta</taxon>
        <taxon>Stylonematophyceae</taxon>
        <taxon>Stylonematales</taxon>
        <taxon>Stylonemataceae</taxon>
        <taxon>Rhodosorus</taxon>
    </lineage>
</organism>
<dbReference type="InterPro" id="IPR000719">
    <property type="entry name" value="Prot_kinase_dom"/>
</dbReference>